<evidence type="ECO:0000313" key="2">
    <source>
        <dbReference type="EMBL" id="ABG57901.1"/>
    </source>
</evidence>
<name>A0A6N4SNL5_CYTH3</name>
<dbReference type="InterPro" id="IPR037171">
    <property type="entry name" value="NagB/RpiA_transferase-like"/>
</dbReference>
<protein>
    <recommendedName>
        <fullName evidence="1">LUD domain-containing protein</fullName>
    </recommendedName>
</protein>
<dbReference type="EMBL" id="CP000383">
    <property type="protein sequence ID" value="ABG57901.1"/>
    <property type="molecule type" value="Genomic_DNA"/>
</dbReference>
<dbReference type="SUPFAM" id="SSF100950">
    <property type="entry name" value="NagB/RpiA/CoA transferase-like"/>
    <property type="match status" value="1"/>
</dbReference>
<sequence length="215" mass="23990">MALNPSKEAILKRIRQGLTRRNPLPPEPNFTTDIYSRSPEEDLSVVFAQQFLHHKGEFYFVENEKELCEVITDVAKIKSFNNIYVWEKSLIDMLAPSALVFETSEKDFTQAGVGITTCEALIARTGSALVSSAKLSGRRLSIYPHIHVVIARTSQLVYDIKDGMERMKNTYGANLPSMICLETGPSRTADIEKTLVLGAHGPKELLVFLIDDSSN</sequence>
<dbReference type="Proteomes" id="UP000001822">
    <property type="component" value="Chromosome"/>
</dbReference>
<dbReference type="Gene3D" id="3.40.50.10420">
    <property type="entry name" value="NagB/RpiA/CoA transferase-like"/>
    <property type="match status" value="1"/>
</dbReference>
<dbReference type="Pfam" id="PF02589">
    <property type="entry name" value="LUD_dom"/>
    <property type="match status" value="1"/>
</dbReference>
<dbReference type="SMR" id="A0A6N4SNL5"/>
<dbReference type="AlphaFoldDB" id="A0A6N4SNL5"/>
<feature type="domain" description="LUD" evidence="1">
    <location>
        <begin position="102"/>
        <end position="210"/>
    </location>
</feature>
<accession>A0A6N4SNL5</accession>
<dbReference type="RefSeq" id="WP_011584017.1">
    <property type="nucleotide sequence ID" value="NC_008255.1"/>
</dbReference>
<evidence type="ECO:0000313" key="3">
    <source>
        <dbReference type="Proteomes" id="UP000001822"/>
    </source>
</evidence>
<dbReference type="InterPro" id="IPR003741">
    <property type="entry name" value="LUD_dom"/>
</dbReference>
<proteinExistence type="predicted"/>
<dbReference type="KEGG" id="chu:CHU_0614"/>
<evidence type="ECO:0000259" key="1">
    <source>
        <dbReference type="Pfam" id="PF02589"/>
    </source>
</evidence>
<dbReference type="PANTHER" id="PTHR43682">
    <property type="entry name" value="LACTATE UTILIZATION PROTEIN C"/>
    <property type="match status" value="1"/>
</dbReference>
<dbReference type="OrthoDB" id="9794157at2"/>
<dbReference type="PANTHER" id="PTHR43682:SF1">
    <property type="entry name" value="LACTATE UTILIZATION PROTEIN C"/>
    <property type="match status" value="1"/>
</dbReference>
<dbReference type="InterPro" id="IPR024185">
    <property type="entry name" value="FTHF_cligase-like_sf"/>
</dbReference>
<gene>
    <name evidence="2" type="ordered locus">CHU_0614</name>
</gene>
<reference evidence="2 3" key="1">
    <citation type="journal article" date="2007" name="Appl. Environ. Microbiol.">
        <title>Genome sequence of the cellulolytic gliding bacterium Cytophaga hutchinsonii.</title>
        <authorList>
            <person name="Xie G."/>
            <person name="Bruce D.C."/>
            <person name="Challacombe J.F."/>
            <person name="Chertkov O."/>
            <person name="Detter J.C."/>
            <person name="Gilna P."/>
            <person name="Han C.S."/>
            <person name="Lucas S."/>
            <person name="Misra M."/>
            <person name="Myers G.L."/>
            <person name="Richardson P."/>
            <person name="Tapia R."/>
            <person name="Thayer N."/>
            <person name="Thompson L.S."/>
            <person name="Brettin T.S."/>
            <person name="Henrissat B."/>
            <person name="Wilson D.B."/>
            <person name="McBride M.J."/>
        </authorList>
    </citation>
    <scope>NUCLEOTIDE SEQUENCE [LARGE SCALE GENOMIC DNA]</scope>
    <source>
        <strain evidence="3">ATCC 33406 / DSM 1761 / CIP 103989 / NBRC 15051 / NCIMB 9469 / D465</strain>
    </source>
</reference>
<keyword evidence="3" id="KW-1185">Reference proteome</keyword>
<organism evidence="2 3">
    <name type="scientific">Cytophaga hutchinsonii (strain ATCC 33406 / DSM 1761 / CIP 103989 / NBRC 15051 / NCIMB 9469 / D465)</name>
    <dbReference type="NCBI Taxonomy" id="269798"/>
    <lineage>
        <taxon>Bacteria</taxon>
        <taxon>Pseudomonadati</taxon>
        <taxon>Bacteroidota</taxon>
        <taxon>Cytophagia</taxon>
        <taxon>Cytophagales</taxon>
        <taxon>Cytophagaceae</taxon>
        <taxon>Cytophaga</taxon>
    </lineage>
</organism>